<feature type="domain" description="Reductase C-terminal" evidence="6">
    <location>
        <begin position="323"/>
        <end position="407"/>
    </location>
</feature>
<dbReference type="Proteomes" id="UP000031419">
    <property type="component" value="Unassembled WGS sequence"/>
</dbReference>
<dbReference type="InterPro" id="IPR050446">
    <property type="entry name" value="FAD-oxidoreductase/Apoptosis"/>
</dbReference>
<dbReference type="Pfam" id="PF07992">
    <property type="entry name" value="Pyr_redox_2"/>
    <property type="match status" value="1"/>
</dbReference>
<reference evidence="7 8" key="1">
    <citation type="submission" date="2014-06" db="EMBL/GenBank/DDBJ databases">
        <title>Saccharopolyspora rectivirgula DSM-43113 Genome sequencing.</title>
        <authorList>
            <person name="Barrera C."/>
            <person name="Millon L."/>
            <person name="Rognon B."/>
            <person name="Zaugg C."/>
            <person name="Monod M."/>
        </authorList>
    </citation>
    <scope>NUCLEOTIDE SEQUENCE [LARGE SCALE GENOMIC DNA]</scope>
    <source>
        <strain evidence="7 8">DSM 43113</strain>
    </source>
</reference>
<dbReference type="SUPFAM" id="SSF51905">
    <property type="entry name" value="FAD/NAD(P)-binding domain"/>
    <property type="match status" value="1"/>
</dbReference>
<dbReference type="Pfam" id="PF14759">
    <property type="entry name" value="Reductase_C"/>
    <property type="match status" value="1"/>
</dbReference>
<evidence type="ECO:0000256" key="2">
    <source>
        <dbReference type="ARBA" id="ARBA00022630"/>
    </source>
</evidence>
<keyword evidence="3" id="KW-0274">FAD</keyword>
<dbReference type="PRINTS" id="PR00368">
    <property type="entry name" value="FADPNR"/>
</dbReference>
<name>A0A073B3Q4_9PSEU</name>
<evidence type="ECO:0000313" key="7">
    <source>
        <dbReference type="EMBL" id="KEI46161.1"/>
    </source>
</evidence>
<protein>
    <submittedName>
        <fullName evidence="7">Pyridine nucleotide-disulfide oxidoreductase</fullName>
    </submittedName>
</protein>
<dbReference type="GO" id="GO:0005737">
    <property type="term" value="C:cytoplasm"/>
    <property type="evidence" value="ECO:0007669"/>
    <property type="project" value="TreeGrafter"/>
</dbReference>
<dbReference type="OrthoDB" id="4475657at2"/>
<dbReference type="STRING" id="28042.GU90_00475"/>
<organism evidence="7 8">
    <name type="scientific">Saccharopolyspora rectivirgula</name>
    <dbReference type="NCBI Taxonomy" id="28042"/>
    <lineage>
        <taxon>Bacteria</taxon>
        <taxon>Bacillati</taxon>
        <taxon>Actinomycetota</taxon>
        <taxon>Actinomycetes</taxon>
        <taxon>Pseudonocardiales</taxon>
        <taxon>Pseudonocardiaceae</taxon>
        <taxon>Saccharopolyspora</taxon>
    </lineage>
</organism>
<keyword evidence="2" id="KW-0285">Flavoprotein</keyword>
<dbReference type="RefSeq" id="WP_029721607.1">
    <property type="nucleotide sequence ID" value="NZ_JAJUIW010000020.1"/>
</dbReference>
<dbReference type="InterPro" id="IPR016156">
    <property type="entry name" value="FAD/NAD-linked_Rdtase_dimer_sf"/>
</dbReference>
<feature type="domain" description="FAD/NAD(P)-binding" evidence="5">
    <location>
        <begin position="7"/>
        <end position="303"/>
    </location>
</feature>
<keyword evidence="8" id="KW-1185">Reference proteome</keyword>
<dbReference type="Gene3D" id="3.30.390.30">
    <property type="match status" value="1"/>
</dbReference>
<evidence type="ECO:0000256" key="1">
    <source>
        <dbReference type="ARBA" id="ARBA00001974"/>
    </source>
</evidence>
<dbReference type="PANTHER" id="PTHR43557:SF2">
    <property type="entry name" value="RIESKE DOMAIN-CONTAINING PROTEIN-RELATED"/>
    <property type="match status" value="1"/>
</dbReference>
<proteinExistence type="predicted"/>
<dbReference type="Gene3D" id="3.50.50.60">
    <property type="entry name" value="FAD/NAD(P)-binding domain"/>
    <property type="match status" value="2"/>
</dbReference>
<evidence type="ECO:0000259" key="5">
    <source>
        <dbReference type="Pfam" id="PF07992"/>
    </source>
</evidence>
<comment type="caution">
    <text evidence="7">The sequence shown here is derived from an EMBL/GenBank/DDBJ whole genome shotgun (WGS) entry which is preliminary data.</text>
</comment>
<evidence type="ECO:0000313" key="8">
    <source>
        <dbReference type="Proteomes" id="UP000031419"/>
    </source>
</evidence>
<accession>A0A073B3Q4</accession>
<keyword evidence="4" id="KW-0560">Oxidoreductase</keyword>
<gene>
    <name evidence="7" type="ORF">GU90_00475</name>
</gene>
<dbReference type="InterPro" id="IPR036188">
    <property type="entry name" value="FAD/NAD-bd_sf"/>
</dbReference>
<dbReference type="SUPFAM" id="SSF55424">
    <property type="entry name" value="FAD/NAD-linked reductases, dimerisation (C-terminal) domain"/>
    <property type="match status" value="1"/>
</dbReference>
<sequence>MAEPETFVIVGAGLAGARGAQALRENGFSGRLLLIGEETVLPYERPPLSKGYLLGQEDFDRAYAHDQDWYRSNEVELRLGVRVDQLDRQARQVELSDGSAVNYDRLLLTTGATPRRLPIPGADHPGVLHLRDVEDCERLKRVLDEASRLIVIGAGWIGLEVAAAARIRGVSAVVAEQEQLPLLDVLGPEVAEVFAGLHREHGVEFHFGARAEEILTSGDRAVGVRLSDGTRLNGDAVLVAAGVRPNTQLAEQAQLEVQDGVVVDAGLRSSDPNVFAAGDVAAAQHPLLRQRIRVEHWANALHQPAVAAAGMLGRTAEYRELPYFFTDQYDLGMEYRGHIGPAGYDRVVFRGDVDNREFISFWLRDGVVLAGMNVNIWDAGDEIERLLASGAPVDPDRLADPSTPLSESIAR</sequence>
<dbReference type="GO" id="GO:0016651">
    <property type="term" value="F:oxidoreductase activity, acting on NAD(P)H"/>
    <property type="evidence" value="ECO:0007669"/>
    <property type="project" value="TreeGrafter"/>
</dbReference>
<dbReference type="InterPro" id="IPR023753">
    <property type="entry name" value="FAD/NAD-binding_dom"/>
</dbReference>
<dbReference type="PANTHER" id="PTHR43557">
    <property type="entry name" value="APOPTOSIS-INDUCING FACTOR 1"/>
    <property type="match status" value="1"/>
</dbReference>
<dbReference type="InterPro" id="IPR028202">
    <property type="entry name" value="Reductase_C"/>
</dbReference>
<dbReference type="eggNOG" id="COG0446">
    <property type="taxonomic scope" value="Bacteria"/>
</dbReference>
<evidence type="ECO:0000256" key="3">
    <source>
        <dbReference type="ARBA" id="ARBA00022827"/>
    </source>
</evidence>
<dbReference type="EMBL" id="JNVU01000002">
    <property type="protein sequence ID" value="KEI46161.1"/>
    <property type="molecule type" value="Genomic_DNA"/>
</dbReference>
<evidence type="ECO:0000256" key="4">
    <source>
        <dbReference type="ARBA" id="ARBA00023002"/>
    </source>
</evidence>
<dbReference type="AlphaFoldDB" id="A0A073B3Q4"/>
<comment type="cofactor">
    <cofactor evidence="1">
        <name>FAD</name>
        <dbReference type="ChEBI" id="CHEBI:57692"/>
    </cofactor>
</comment>
<dbReference type="PRINTS" id="PR00411">
    <property type="entry name" value="PNDRDTASEI"/>
</dbReference>
<evidence type="ECO:0000259" key="6">
    <source>
        <dbReference type="Pfam" id="PF14759"/>
    </source>
</evidence>